<sequence>MYGGRGSQQIASFRLLREEVRTARSSSQQGGAGPVRWDSRGLTSDTSNCGREIVHNTPKCGRELVYHQLAGAGMQCNWYLLAEESIRKATGSALRRIRANHSASTTANQTLALSREAMESALSESRTLEQRLIRCARMALFFPHPRRLGTLPPDAPEAERRASPVADATRPGAVLPGQDSSCASEATLADSAPRQIWKTRLMPDPTLASSREAIQSVPREARETIVGLRYLPQISASQIPGVLRDARETDPLRGAATARVPYSMTPEST</sequence>
<feature type="region of interest" description="Disordered" evidence="1">
    <location>
        <begin position="148"/>
        <end position="181"/>
    </location>
</feature>
<proteinExistence type="predicted"/>
<dbReference type="AlphaFoldDB" id="A0A371CGU1"/>
<gene>
    <name evidence="2" type="ORF">OH76DRAFT_804418</name>
</gene>
<evidence type="ECO:0000313" key="3">
    <source>
        <dbReference type="Proteomes" id="UP000256964"/>
    </source>
</evidence>
<feature type="region of interest" description="Disordered" evidence="1">
    <location>
        <begin position="245"/>
        <end position="269"/>
    </location>
</feature>
<keyword evidence="3" id="KW-1185">Reference proteome</keyword>
<protein>
    <submittedName>
        <fullName evidence="2">Uncharacterized protein</fullName>
    </submittedName>
</protein>
<name>A0A371CGU1_9APHY</name>
<reference evidence="2 3" key="1">
    <citation type="journal article" date="2018" name="Biotechnol. Biofuels">
        <title>Integrative visual omics of the white-rot fungus Polyporus brumalis exposes the biotechnological potential of its oxidative enzymes for delignifying raw plant biomass.</title>
        <authorList>
            <person name="Miyauchi S."/>
            <person name="Rancon A."/>
            <person name="Drula E."/>
            <person name="Hage H."/>
            <person name="Chaduli D."/>
            <person name="Favel A."/>
            <person name="Grisel S."/>
            <person name="Henrissat B."/>
            <person name="Herpoel-Gimbert I."/>
            <person name="Ruiz-Duenas F.J."/>
            <person name="Chevret D."/>
            <person name="Hainaut M."/>
            <person name="Lin J."/>
            <person name="Wang M."/>
            <person name="Pangilinan J."/>
            <person name="Lipzen A."/>
            <person name="Lesage-Meessen L."/>
            <person name="Navarro D."/>
            <person name="Riley R."/>
            <person name="Grigoriev I.V."/>
            <person name="Zhou S."/>
            <person name="Raouche S."/>
            <person name="Rosso M.N."/>
        </authorList>
    </citation>
    <scope>NUCLEOTIDE SEQUENCE [LARGE SCALE GENOMIC DNA]</scope>
    <source>
        <strain evidence="2 3">BRFM 1820</strain>
    </source>
</reference>
<evidence type="ECO:0000313" key="2">
    <source>
        <dbReference type="EMBL" id="RDX39490.1"/>
    </source>
</evidence>
<dbReference type="Proteomes" id="UP000256964">
    <property type="component" value="Unassembled WGS sequence"/>
</dbReference>
<evidence type="ECO:0000256" key="1">
    <source>
        <dbReference type="SAM" id="MobiDB-lite"/>
    </source>
</evidence>
<accession>A0A371CGU1</accession>
<organism evidence="2 3">
    <name type="scientific">Lentinus brumalis</name>
    <dbReference type="NCBI Taxonomy" id="2498619"/>
    <lineage>
        <taxon>Eukaryota</taxon>
        <taxon>Fungi</taxon>
        <taxon>Dikarya</taxon>
        <taxon>Basidiomycota</taxon>
        <taxon>Agaricomycotina</taxon>
        <taxon>Agaricomycetes</taxon>
        <taxon>Polyporales</taxon>
        <taxon>Polyporaceae</taxon>
        <taxon>Lentinus</taxon>
    </lineage>
</organism>
<dbReference type="EMBL" id="KZ857818">
    <property type="protein sequence ID" value="RDX39490.1"/>
    <property type="molecule type" value="Genomic_DNA"/>
</dbReference>
<feature type="region of interest" description="Disordered" evidence="1">
    <location>
        <begin position="22"/>
        <end position="49"/>
    </location>
</feature>